<dbReference type="EMBL" id="CAXLJL010000434">
    <property type="protein sequence ID" value="CAL5137785.1"/>
    <property type="molecule type" value="Genomic_DNA"/>
</dbReference>
<evidence type="ECO:0000256" key="3">
    <source>
        <dbReference type="ARBA" id="ARBA00022448"/>
    </source>
</evidence>
<dbReference type="GO" id="GO:0032511">
    <property type="term" value="P:late endosome to vacuole transport via multivesicular body sorting pathway"/>
    <property type="evidence" value="ECO:0007669"/>
    <property type="project" value="TreeGrafter"/>
</dbReference>
<accession>A0AAV2TM00</accession>
<protein>
    <recommendedName>
        <fullName evidence="11">Charged multivesicular body protein 6</fullName>
    </recommendedName>
</protein>
<evidence type="ECO:0000256" key="7">
    <source>
        <dbReference type="SAM" id="MobiDB-lite"/>
    </source>
</evidence>
<evidence type="ECO:0000256" key="1">
    <source>
        <dbReference type="ARBA" id="ARBA00004608"/>
    </source>
</evidence>
<comment type="caution">
    <text evidence="9">The sequence shown here is derived from an EMBL/GenBank/DDBJ whole genome shotgun (WGS) entry which is preliminary data.</text>
</comment>
<keyword evidence="8" id="KW-1133">Transmembrane helix</keyword>
<dbReference type="GO" id="GO:0006900">
    <property type="term" value="P:vesicle budding from membrane"/>
    <property type="evidence" value="ECO:0007669"/>
    <property type="project" value="TreeGrafter"/>
</dbReference>
<dbReference type="GO" id="GO:0005771">
    <property type="term" value="C:multivesicular body"/>
    <property type="evidence" value="ECO:0007669"/>
    <property type="project" value="TreeGrafter"/>
</dbReference>
<dbReference type="GO" id="GO:0015031">
    <property type="term" value="P:protein transport"/>
    <property type="evidence" value="ECO:0007669"/>
    <property type="project" value="UniProtKB-KW"/>
</dbReference>
<comment type="subcellular location">
    <subcellularLocation>
        <location evidence="1">Endosome membrane</location>
    </subcellularLocation>
</comment>
<dbReference type="Pfam" id="PF03357">
    <property type="entry name" value="Snf7"/>
    <property type="match status" value="1"/>
</dbReference>
<dbReference type="Gene3D" id="6.10.140.1230">
    <property type="match status" value="1"/>
</dbReference>
<evidence type="ECO:0000256" key="2">
    <source>
        <dbReference type="ARBA" id="ARBA00006190"/>
    </source>
</evidence>
<keyword evidence="3" id="KW-0813">Transport</keyword>
<feature type="region of interest" description="Disordered" evidence="7">
    <location>
        <begin position="196"/>
        <end position="231"/>
    </location>
</feature>
<dbReference type="AlphaFoldDB" id="A0AAV2TM00"/>
<keyword evidence="8" id="KW-0812">Transmembrane</keyword>
<feature type="compositionally biased region" description="Basic and acidic residues" evidence="7">
    <location>
        <begin position="196"/>
        <end position="207"/>
    </location>
</feature>
<sequence length="231" mass="26512">MAEDPTLNFSIAFTLVLALPFVMGSLISSRRHHKPPAKSRVTEQDRAILQLKQQRDKLNQFSRRLDGQLSRERELAKRLLREGKKDKALLLLKKKHCIENLIERSDKQLNVVEQLINDVEFAQIEVDVVNGLRAGNEALKKIHQIMTLEDVERIMDETREAAEYEREIDAALAGNLTPQDTQVAESELEDLLRTMDGELPEVPRHEIPSVPDEEPESRERSRPDRVRVLAS</sequence>
<evidence type="ECO:0000313" key="9">
    <source>
        <dbReference type="EMBL" id="CAL5137785.1"/>
    </source>
</evidence>
<feature type="transmembrane region" description="Helical" evidence="8">
    <location>
        <begin position="6"/>
        <end position="28"/>
    </location>
</feature>
<comment type="similarity">
    <text evidence="2">Belongs to the SNF7 family.</text>
</comment>
<proteinExistence type="inferred from homology"/>
<dbReference type="Proteomes" id="UP001497525">
    <property type="component" value="Unassembled WGS sequence"/>
</dbReference>
<feature type="compositionally biased region" description="Basic and acidic residues" evidence="7">
    <location>
        <begin position="217"/>
        <end position="231"/>
    </location>
</feature>
<evidence type="ECO:0000313" key="10">
    <source>
        <dbReference type="Proteomes" id="UP001497525"/>
    </source>
</evidence>
<keyword evidence="5" id="KW-0653">Protein transport</keyword>
<evidence type="ECO:0000256" key="6">
    <source>
        <dbReference type="ARBA" id="ARBA00023136"/>
    </source>
</evidence>
<organism evidence="9 10">
    <name type="scientific">Calicophoron daubneyi</name>
    <name type="common">Rumen fluke</name>
    <name type="synonym">Paramphistomum daubneyi</name>
    <dbReference type="NCBI Taxonomy" id="300641"/>
    <lineage>
        <taxon>Eukaryota</taxon>
        <taxon>Metazoa</taxon>
        <taxon>Spiralia</taxon>
        <taxon>Lophotrochozoa</taxon>
        <taxon>Platyhelminthes</taxon>
        <taxon>Trematoda</taxon>
        <taxon>Digenea</taxon>
        <taxon>Plagiorchiida</taxon>
        <taxon>Pronocephalata</taxon>
        <taxon>Paramphistomoidea</taxon>
        <taxon>Paramphistomidae</taxon>
        <taxon>Calicophoron</taxon>
    </lineage>
</organism>
<name>A0AAV2TM00_CALDB</name>
<keyword evidence="6 8" id="KW-0472">Membrane</keyword>
<dbReference type="GO" id="GO:0000815">
    <property type="term" value="C:ESCRT III complex"/>
    <property type="evidence" value="ECO:0007669"/>
    <property type="project" value="TreeGrafter"/>
</dbReference>
<dbReference type="PANTHER" id="PTHR22761">
    <property type="entry name" value="CHARGED MULTIVESICULAR BODY PROTEIN"/>
    <property type="match status" value="1"/>
</dbReference>
<gene>
    <name evidence="9" type="ORF">CDAUBV1_LOCUS12269</name>
</gene>
<evidence type="ECO:0008006" key="11">
    <source>
        <dbReference type="Google" id="ProtNLM"/>
    </source>
</evidence>
<reference evidence="9" key="1">
    <citation type="submission" date="2024-06" db="EMBL/GenBank/DDBJ databases">
        <authorList>
            <person name="Liu X."/>
            <person name="Lenzi L."/>
            <person name="Haldenby T S."/>
            <person name="Uol C."/>
        </authorList>
    </citation>
    <scope>NUCLEOTIDE SEQUENCE</scope>
</reference>
<evidence type="ECO:0000256" key="8">
    <source>
        <dbReference type="SAM" id="Phobius"/>
    </source>
</evidence>
<keyword evidence="4" id="KW-0967">Endosome</keyword>
<dbReference type="PANTHER" id="PTHR22761:SF5">
    <property type="entry name" value="CHARGED MULTIVESICULAR BODY PROTEIN 6"/>
    <property type="match status" value="1"/>
</dbReference>
<evidence type="ECO:0000256" key="5">
    <source>
        <dbReference type="ARBA" id="ARBA00022927"/>
    </source>
</evidence>
<dbReference type="InterPro" id="IPR005024">
    <property type="entry name" value="Snf7_fam"/>
</dbReference>
<evidence type="ECO:0000256" key="4">
    <source>
        <dbReference type="ARBA" id="ARBA00022753"/>
    </source>
</evidence>